<sequence length="692" mass="79343">MNASISRQRHTSLLHNLFRVILREYWLLRINQMSGSRLGRGRGGRLAVYGGCGVVIILLVFLYRAATSEMARLRELHIQCVHQHESLAAQLQVIFEYKVRLEKSLAEEKSSNAMAKQELQQRASREKSLRDKDSMEAMQRFKSLQQSYKILQTDHRDLEEECKKQEAHAYEEKNRLESMQESVIKRIVENKDKIISEKENTLERFKNKYFDLETEKETLEEKYKDLIKSTGNTDSTIEHLKKEVFQLRTQLEETKKQCKSTLAETSLVSPKESHQSNDQNLTGNAVIDPTQQEEQQQQQKHVHEQEQQEQQQQQQAQQQNMQVSRPNNDDEMNSEPLPAPRNHHAIGDALSNEKNMQDEQDDALPNQEQSNVRFAPENGNIIPVGPSEMKEDQQQKILPLPYDLRDKRLKKDKTFPSAADDNAEIDEIPKKDTNVVDGVQDSQKNVLAPPKMSSSKDPNELDNKIQDERSTNNGDTLIRPDSPNNFADFRDIDNEIDPWQQKEEVVISSSSMKTTISSSSSMKLETSTKLNNIDSVSSNKVMKTSSKVKIPPGVLPILMIMDQNVEKIDKEKKINNKKEGKKNDVTNIDNNDNIDSPYKILSAKKYDDDENVDGRRQNGNWFKVKPGVQEFGEEPNPIDRLAGLESIVGRQFDTGDEQYVGADFEAHAQKVDDLRLAEGEEEEDEDDPEDII</sequence>
<feature type="compositionally biased region" description="Basic and acidic residues" evidence="1">
    <location>
        <begin position="457"/>
        <end position="470"/>
    </location>
</feature>
<feature type="transmembrane region" description="Helical" evidence="2">
    <location>
        <begin position="46"/>
        <end position="66"/>
    </location>
</feature>
<accession>A0ABM1IAG0</accession>
<evidence type="ECO:0000313" key="3">
    <source>
        <dbReference type="Proteomes" id="UP000694924"/>
    </source>
</evidence>
<feature type="region of interest" description="Disordered" evidence="1">
    <location>
        <begin position="112"/>
        <end position="131"/>
    </location>
</feature>
<proteinExistence type="predicted"/>
<evidence type="ECO:0000256" key="1">
    <source>
        <dbReference type="SAM" id="MobiDB-lite"/>
    </source>
</evidence>
<evidence type="ECO:0000256" key="2">
    <source>
        <dbReference type="SAM" id="Phobius"/>
    </source>
</evidence>
<feature type="region of interest" description="Disordered" evidence="1">
    <location>
        <begin position="572"/>
        <end position="596"/>
    </location>
</feature>
<feature type="compositionally biased region" description="Polar residues" evidence="1">
    <location>
        <begin position="112"/>
        <end position="122"/>
    </location>
</feature>
<name>A0ABM1IAG0_POLDO</name>
<keyword evidence="2" id="KW-1133">Transmembrane helix</keyword>
<feature type="region of interest" description="Disordered" evidence="1">
    <location>
        <begin position="413"/>
        <end position="484"/>
    </location>
</feature>
<feature type="region of interest" description="Disordered" evidence="1">
    <location>
        <begin position="671"/>
        <end position="692"/>
    </location>
</feature>
<gene>
    <name evidence="4" type="primary">LOC107066774</name>
</gene>
<keyword evidence="3" id="KW-1185">Reference proteome</keyword>
<dbReference type="PANTHER" id="PTHR22909:SF24">
    <property type="entry name" value="GOLGI INTEGRAL MEMBRANE PROTEIN 4-RELATED"/>
    <property type="match status" value="1"/>
</dbReference>
<dbReference type="RefSeq" id="XP_015177197.1">
    <property type="nucleotide sequence ID" value="XM_015321711.1"/>
</dbReference>
<feature type="compositionally biased region" description="Basic and acidic residues" evidence="1">
    <location>
        <begin position="572"/>
        <end position="584"/>
    </location>
</feature>
<reference evidence="4" key="1">
    <citation type="submission" date="2025-08" db="UniProtKB">
        <authorList>
            <consortium name="RefSeq"/>
        </authorList>
    </citation>
    <scope>IDENTIFICATION</scope>
    <source>
        <tissue evidence="4">Whole body</tissue>
    </source>
</reference>
<dbReference type="GeneID" id="107066774"/>
<feature type="region of interest" description="Disordered" evidence="1">
    <location>
        <begin position="371"/>
        <end position="394"/>
    </location>
</feature>
<feature type="region of interest" description="Disordered" evidence="1">
    <location>
        <begin position="263"/>
        <end position="345"/>
    </location>
</feature>
<feature type="compositionally biased region" description="Acidic residues" evidence="1">
    <location>
        <begin position="679"/>
        <end position="692"/>
    </location>
</feature>
<keyword evidence="2" id="KW-0472">Membrane</keyword>
<dbReference type="InterPro" id="IPR042336">
    <property type="entry name" value="GOLIM4"/>
</dbReference>
<feature type="compositionally biased region" description="Low complexity" evidence="1">
    <location>
        <begin position="308"/>
        <end position="319"/>
    </location>
</feature>
<protein>
    <submittedName>
        <fullName evidence="4">Golgi integral membrane protein 4-like</fullName>
    </submittedName>
</protein>
<organism evidence="3 4">
    <name type="scientific">Polistes dominula</name>
    <name type="common">European paper wasp</name>
    <name type="synonym">Vespa dominula</name>
    <dbReference type="NCBI Taxonomy" id="743375"/>
    <lineage>
        <taxon>Eukaryota</taxon>
        <taxon>Metazoa</taxon>
        <taxon>Ecdysozoa</taxon>
        <taxon>Arthropoda</taxon>
        <taxon>Hexapoda</taxon>
        <taxon>Insecta</taxon>
        <taxon>Pterygota</taxon>
        <taxon>Neoptera</taxon>
        <taxon>Endopterygota</taxon>
        <taxon>Hymenoptera</taxon>
        <taxon>Apocrita</taxon>
        <taxon>Aculeata</taxon>
        <taxon>Vespoidea</taxon>
        <taxon>Vespidae</taxon>
        <taxon>Polistinae</taxon>
        <taxon>Polistini</taxon>
        <taxon>Polistes</taxon>
    </lineage>
</organism>
<dbReference type="Proteomes" id="UP000694924">
    <property type="component" value="Unplaced"/>
</dbReference>
<dbReference type="PANTHER" id="PTHR22909">
    <property type="entry name" value="GOLGI INTEGRAL MEMBRANE PROTEIN 4"/>
    <property type="match status" value="1"/>
</dbReference>
<keyword evidence="2" id="KW-0812">Transmembrane</keyword>
<evidence type="ECO:0000313" key="4">
    <source>
        <dbReference type="RefSeq" id="XP_015177197.1"/>
    </source>
</evidence>
<feature type="compositionally biased region" description="Low complexity" evidence="1">
    <location>
        <begin position="585"/>
        <end position="595"/>
    </location>
</feature>